<evidence type="ECO:0000313" key="5">
    <source>
        <dbReference type="Proteomes" id="UP000887540"/>
    </source>
</evidence>
<sequence length="175" mass="19728">MRLCSISVYETASHFYIIGSDAAEAKFSVLKVDRTAERDFVVGEPDHEYSKADVAELLSTISSSSIVTQSDTYYGAQRSGHNTLVQTINKAYGLIGAIRFLEGYYLLIVTKARVVAALGHHAIYKIEDVSMIYIPNSPWVYRPANNRVTLFKISTNVDREKKLSLCRNEIFETRH</sequence>
<dbReference type="PANTHER" id="PTHR45738">
    <property type="entry name" value="POLYPHOSPHOINOSITIDE PHOSPHATASE"/>
    <property type="match status" value="1"/>
</dbReference>
<comment type="subcellular location">
    <subcellularLocation>
        <location evidence="1">Endomembrane system</location>
    </subcellularLocation>
</comment>
<evidence type="ECO:0000256" key="2">
    <source>
        <dbReference type="ARBA" id="ARBA00022801"/>
    </source>
</evidence>
<protein>
    <submittedName>
        <fullName evidence="6">SAC domain-containing protein</fullName>
    </submittedName>
</protein>
<evidence type="ECO:0000259" key="4">
    <source>
        <dbReference type="Pfam" id="PF02383"/>
    </source>
</evidence>
<dbReference type="InterPro" id="IPR002013">
    <property type="entry name" value="SAC_dom"/>
</dbReference>
<dbReference type="GO" id="GO:0043813">
    <property type="term" value="F:phosphatidylinositol-3,5-bisphosphate 5-phosphatase activity"/>
    <property type="evidence" value="ECO:0007669"/>
    <property type="project" value="InterPro"/>
</dbReference>
<dbReference type="AlphaFoldDB" id="A0A914CYK7"/>
<feature type="domain" description="SAC" evidence="4">
    <location>
        <begin position="92"/>
        <end position="142"/>
    </location>
</feature>
<dbReference type="WBParaSite" id="ACRNAN_scaffold16365.g25927.t1">
    <property type="protein sequence ID" value="ACRNAN_scaffold16365.g25927.t1"/>
    <property type="gene ID" value="ACRNAN_scaffold16365.g25927"/>
</dbReference>
<keyword evidence="2" id="KW-0378">Hydrolase</keyword>
<evidence type="ECO:0000256" key="1">
    <source>
        <dbReference type="ARBA" id="ARBA00004308"/>
    </source>
</evidence>
<dbReference type="GO" id="GO:0012505">
    <property type="term" value="C:endomembrane system"/>
    <property type="evidence" value="ECO:0007669"/>
    <property type="project" value="UniProtKB-SubCell"/>
</dbReference>
<proteinExistence type="predicted"/>
<dbReference type="PANTHER" id="PTHR45738:SF5">
    <property type="entry name" value="POLYPHOSPHOINOSITIDE PHOSPHATASE"/>
    <property type="match status" value="1"/>
</dbReference>
<evidence type="ECO:0000256" key="3">
    <source>
        <dbReference type="ARBA" id="ARBA00023136"/>
    </source>
</evidence>
<dbReference type="GO" id="GO:0046856">
    <property type="term" value="P:phosphatidylinositol dephosphorylation"/>
    <property type="evidence" value="ECO:0007669"/>
    <property type="project" value="InterPro"/>
</dbReference>
<organism evidence="5 6">
    <name type="scientific">Acrobeloides nanus</name>
    <dbReference type="NCBI Taxonomy" id="290746"/>
    <lineage>
        <taxon>Eukaryota</taxon>
        <taxon>Metazoa</taxon>
        <taxon>Ecdysozoa</taxon>
        <taxon>Nematoda</taxon>
        <taxon>Chromadorea</taxon>
        <taxon>Rhabditida</taxon>
        <taxon>Tylenchina</taxon>
        <taxon>Cephalobomorpha</taxon>
        <taxon>Cephaloboidea</taxon>
        <taxon>Cephalobidae</taxon>
        <taxon>Acrobeloides</taxon>
    </lineage>
</organism>
<accession>A0A914CYK7</accession>
<reference evidence="6" key="1">
    <citation type="submission" date="2022-11" db="UniProtKB">
        <authorList>
            <consortium name="WormBaseParasite"/>
        </authorList>
    </citation>
    <scope>IDENTIFICATION</scope>
</reference>
<name>A0A914CYK7_9BILA</name>
<dbReference type="Pfam" id="PF02383">
    <property type="entry name" value="Syja_N"/>
    <property type="match status" value="1"/>
</dbReference>
<keyword evidence="3" id="KW-0472">Membrane</keyword>
<evidence type="ECO:0000313" key="6">
    <source>
        <dbReference type="WBParaSite" id="ACRNAN_scaffold16365.g25927.t1"/>
    </source>
</evidence>
<dbReference type="Proteomes" id="UP000887540">
    <property type="component" value="Unplaced"/>
</dbReference>
<keyword evidence="5" id="KW-1185">Reference proteome</keyword>
<dbReference type="InterPro" id="IPR043573">
    <property type="entry name" value="Fig4-like"/>
</dbReference>